<proteinExistence type="predicted"/>
<dbReference type="AlphaFoldDB" id="A0A0V1EJE7"/>
<dbReference type="PANTHER" id="PTHR47331:SF5">
    <property type="entry name" value="RIBONUCLEASE H"/>
    <property type="match status" value="1"/>
</dbReference>
<dbReference type="Proteomes" id="UP000054826">
    <property type="component" value="Unassembled WGS sequence"/>
</dbReference>
<evidence type="ECO:0000313" key="5">
    <source>
        <dbReference type="Proteomes" id="UP000054805"/>
    </source>
</evidence>
<dbReference type="PANTHER" id="PTHR47331">
    <property type="entry name" value="PHD-TYPE DOMAIN-CONTAINING PROTEIN"/>
    <property type="match status" value="1"/>
</dbReference>
<evidence type="ECO:0000313" key="1">
    <source>
        <dbReference type="EMBL" id="KRY73925.1"/>
    </source>
</evidence>
<dbReference type="GO" id="GO:0003676">
    <property type="term" value="F:nucleic acid binding"/>
    <property type="evidence" value="ECO:0007669"/>
    <property type="project" value="InterPro"/>
</dbReference>
<reference evidence="4 5" key="1">
    <citation type="submission" date="2015-01" db="EMBL/GenBank/DDBJ databases">
        <title>Evolution of Trichinella species and genotypes.</title>
        <authorList>
            <person name="Korhonen P.K."/>
            <person name="Edoardo P."/>
            <person name="Giuseppe L.R."/>
            <person name="Gasser R.B."/>
        </authorList>
    </citation>
    <scope>NUCLEOTIDE SEQUENCE [LARGE SCALE GENOMIC DNA]</scope>
    <source>
        <strain evidence="1">ISS13</strain>
        <strain evidence="3">ISS176</strain>
        <strain evidence="2">ISS588</strain>
    </source>
</reference>
<dbReference type="Proteomes" id="UP000054805">
    <property type="component" value="Unassembled WGS sequence"/>
</dbReference>
<dbReference type="Proteomes" id="UP000054632">
    <property type="component" value="Unassembled WGS sequence"/>
</dbReference>
<accession>A0A0V1EJE7</accession>
<evidence type="ECO:0000313" key="2">
    <source>
        <dbReference type="EMBL" id="KRY99790.1"/>
    </source>
</evidence>
<organism evidence="1 4">
    <name type="scientific">Trichinella pseudospiralis</name>
    <name type="common">Parasitic roundworm</name>
    <dbReference type="NCBI Taxonomy" id="6337"/>
    <lineage>
        <taxon>Eukaryota</taxon>
        <taxon>Metazoa</taxon>
        <taxon>Ecdysozoa</taxon>
        <taxon>Nematoda</taxon>
        <taxon>Enoplea</taxon>
        <taxon>Dorylaimia</taxon>
        <taxon>Trichinellida</taxon>
        <taxon>Trichinellidae</taxon>
        <taxon>Trichinella</taxon>
    </lineage>
</organism>
<dbReference type="EMBL" id="JYDS01001047">
    <property type="protein sequence ID" value="KRY99790.1"/>
    <property type="molecule type" value="Genomic_DNA"/>
</dbReference>
<keyword evidence="5" id="KW-1185">Reference proteome</keyword>
<gene>
    <name evidence="1" type="ORF">T4A_6648</name>
    <name evidence="2" type="ORF">T4B_1907</name>
    <name evidence="3" type="ORF">T4C_3620</name>
</gene>
<dbReference type="InterPro" id="IPR036397">
    <property type="entry name" value="RNaseH_sf"/>
</dbReference>
<comment type="caution">
    <text evidence="1">The sequence shown here is derived from an EMBL/GenBank/DDBJ whole genome shotgun (WGS) entry which is preliminary data.</text>
</comment>
<evidence type="ECO:0000313" key="4">
    <source>
        <dbReference type="Proteomes" id="UP000054632"/>
    </source>
</evidence>
<name>A0A0V1EJE7_TRIPS</name>
<protein>
    <submittedName>
        <fullName evidence="1">Uncharacterized protein</fullName>
    </submittedName>
</protein>
<dbReference type="EMBL" id="JYDR01000030">
    <property type="protein sequence ID" value="KRY73925.1"/>
    <property type="molecule type" value="Genomic_DNA"/>
</dbReference>
<dbReference type="EMBL" id="JYDV01000147">
    <property type="protein sequence ID" value="KRZ28884.1"/>
    <property type="molecule type" value="Genomic_DNA"/>
</dbReference>
<evidence type="ECO:0000313" key="3">
    <source>
        <dbReference type="EMBL" id="KRZ28884.1"/>
    </source>
</evidence>
<sequence>MAGLPEMRTSKTFPFENTGLDFVRPLHIDRADGCTKVYICLFTCVVTCSIHLELLSDLSTERFIQAFD</sequence>
<dbReference type="Gene3D" id="3.30.420.10">
    <property type="entry name" value="Ribonuclease H-like superfamily/Ribonuclease H"/>
    <property type="match status" value="1"/>
</dbReference>